<gene>
    <name evidence="2" type="ORF">T01_3945</name>
</gene>
<evidence type="ECO:0000256" key="1">
    <source>
        <dbReference type="SAM" id="MobiDB-lite"/>
    </source>
</evidence>
<accession>A0A0V1BJQ3</accession>
<reference evidence="2 3" key="1">
    <citation type="submission" date="2015-01" db="EMBL/GenBank/DDBJ databases">
        <title>Evolution of Trichinella species and genotypes.</title>
        <authorList>
            <person name="Korhonen P.K."/>
            <person name="Edoardo P."/>
            <person name="Giuseppe L.R."/>
            <person name="Gasser R.B."/>
        </authorList>
    </citation>
    <scope>NUCLEOTIDE SEQUENCE [LARGE SCALE GENOMIC DNA]</scope>
    <source>
        <strain evidence="2">ISS3</strain>
    </source>
</reference>
<organism evidence="2 3">
    <name type="scientific">Trichinella spiralis</name>
    <name type="common">Trichina worm</name>
    <dbReference type="NCBI Taxonomy" id="6334"/>
    <lineage>
        <taxon>Eukaryota</taxon>
        <taxon>Metazoa</taxon>
        <taxon>Ecdysozoa</taxon>
        <taxon>Nematoda</taxon>
        <taxon>Enoplea</taxon>
        <taxon>Dorylaimia</taxon>
        <taxon>Trichinellida</taxon>
        <taxon>Trichinellidae</taxon>
        <taxon>Trichinella</taxon>
    </lineage>
</organism>
<dbReference type="PANTHER" id="PTHR22955:SF65">
    <property type="entry name" value="INTEGRASE CATALYTIC DOMAIN-CONTAINING PROTEIN"/>
    <property type="match status" value="1"/>
</dbReference>
<feature type="compositionally biased region" description="Basic residues" evidence="1">
    <location>
        <begin position="78"/>
        <end position="96"/>
    </location>
</feature>
<evidence type="ECO:0000313" key="3">
    <source>
        <dbReference type="Proteomes" id="UP000054776"/>
    </source>
</evidence>
<protein>
    <submittedName>
        <fullName evidence="2">Uncharacterized protein</fullName>
    </submittedName>
</protein>
<keyword evidence="3" id="KW-1185">Reference proteome</keyword>
<sequence>MKSAVICWRSAPSCDTTLISAFRVLLPVLIKLLPIGTRTRWKARSAKLKEEQLTSQTFLSFLSLQALSMNNTEDSATKKRRSSPVRQNVRRQPRRHSTIDALPASLSLKCAVCHGEHHVTNCFKFLKQGSEKRKKTARTLYLCFRCYGLSIELKNRGWGFHHLLVLMSSNQQAQRQAEPDDHVPPLKQKQKGKQPPVYCSPTHAVQPESVKAIAHGANGKRLVINCLLYRGAEQTLVTEDRARALGLVGVAETVIVKGIGGIHCTPTLARRVGFRLSLVKTLARICDNIQSVPVRCGDWKHLQHLRIAKEQDEKLPVHVLISVDSYGRFLDEKILRGNPTDPVAIETTLG</sequence>
<dbReference type="EMBL" id="JYDH01000035">
    <property type="protein sequence ID" value="KRY37305.1"/>
    <property type="molecule type" value="Genomic_DNA"/>
</dbReference>
<proteinExistence type="predicted"/>
<feature type="region of interest" description="Disordered" evidence="1">
    <location>
        <begin position="173"/>
        <end position="199"/>
    </location>
</feature>
<feature type="region of interest" description="Disordered" evidence="1">
    <location>
        <begin position="72"/>
        <end position="96"/>
    </location>
</feature>
<dbReference type="OrthoDB" id="5918988at2759"/>
<evidence type="ECO:0000313" key="2">
    <source>
        <dbReference type="EMBL" id="KRY37305.1"/>
    </source>
</evidence>
<dbReference type="AlphaFoldDB" id="A0A0V1BJQ3"/>
<dbReference type="Proteomes" id="UP000054776">
    <property type="component" value="Unassembled WGS sequence"/>
</dbReference>
<dbReference type="PANTHER" id="PTHR22955">
    <property type="entry name" value="RETROTRANSPOSON"/>
    <property type="match status" value="1"/>
</dbReference>
<dbReference type="InParanoid" id="A0A0V1BJQ3"/>
<comment type="caution">
    <text evidence="2">The sequence shown here is derived from an EMBL/GenBank/DDBJ whole genome shotgun (WGS) entry which is preliminary data.</text>
</comment>
<name>A0A0V1BJQ3_TRISP</name>